<reference evidence="1" key="1">
    <citation type="submission" date="2021-05" db="EMBL/GenBank/DDBJ databases">
        <authorList>
            <person name="Pietrasiak N."/>
            <person name="Ward R."/>
            <person name="Stajich J.E."/>
            <person name="Kurbessoian T."/>
        </authorList>
    </citation>
    <scope>NUCLEOTIDE SEQUENCE</scope>
    <source>
        <strain evidence="1">CPER-KK1</strain>
    </source>
</reference>
<gene>
    <name evidence="1" type="ORF">KME25_29655</name>
</gene>
<dbReference type="EMBL" id="JAHHIF010000065">
    <property type="protein sequence ID" value="MBW4548565.1"/>
    <property type="molecule type" value="Genomic_DNA"/>
</dbReference>
<dbReference type="Proteomes" id="UP000753908">
    <property type="component" value="Unassembled WGS sequence"/>
</dbReference>
<evidence type="ECO:0000313" key="2">
    <source>
        <dbReference type="Proteomes" id="UP000753908"/>
    </source>
</evidence>
<dbReference type="AlphaFoldDB" id="A0A951UCT0"/>
<comment type="caution">
    <text evidence="1">The sequence shown here is derived from an EMBL/GenBank/DDBJ whole genome shotgun (WGS) entry which is preliminary data.</text>
</comment>
<organism evidence="1 2">
    <name type="scientific">Symplocastrum torsivum CPER-KK1</name>
    <dbReference type="NCBI Taxonomy" id="450513"/>
    <lineage>
        <taxon>Bacteria</taxon>
        <taxon>Bacillati</taxon>
        <taxon>Cyanobacteriota</taxon>
        <taxon>Cyanophyceae</taxon>
        <taxon>Oscillatoriophycideae</taxon>
        <taxon>Oscillatoriales</taxon>
        <taxon>Microcoleaceae</taxon>
        <taxon>Symplocastrum</taxon>
    </lineage>
</organism>
<proteinExistence type="predicted"/>
<reference evidence="1" key="2">
    <citation type="journal article" date="2022" name="Microbiol. Resour. Announc.">
        <title>Metagenome Sequencing to Explore Phylogenomics of Terrestrial Cyanobacteria.</title>
        <authorList>
            <person name="Ward R.D."/>
            <person name="Stajich J.E."/>
            <person name="Johansen J.R."/>
            <person name="Huntemann M."/>
            <person name="Clum A."/>
            <person name="Foster B."/>
            <person name="Foster B."/>
            <person name="Roux S."/>
            <person name="Palaniappan K."/>
            <person name="Varghese N."/>
            <person name="Mukherjee S."/>
            <person name="Reddy T.B.K."/>
            <person name="Daum C."/>
            <person name="Copeland A."/>
            <person name="Chen I.A."/>
            <person name="Ivanova N.N."/>
            <person name="Kyrpides N.C."/>
            <person name="Shapiro N."/>
            <person name="Eloe-Fadrosh E.A."/>
            <person name="Pietrasiak N."/>
        </authorList>
    </citation>
    <scope>NUCLEOTIDE SEQUENCE</scope>
    <source>
        <strain evidence="1">CPER-KK1</strain>
    </source>
</reference>
<evidence type="ECO:0000313" key="1">
    <source>
        <dbReference type="EMBL" id="MBW4548565.1"/>
    </source>
</evidence>
<name>A0A951UCT0_9CYAN</name>
<protein>
    <submittedName>
        <fullName evidence="1">Uncharacterized protein</fullName>
    </submittedName>
</protein>
<accession>A0A951UCT0</accession>
<sequence>MFAKRPNTEPDNLVIFPAQPPRVEPTWPDYEELFSPTQVEATEPLWELSQTVINRRCYYNQYWPKNTVFRIKDVDLDNHTVYLNLVYRWVNAGQVQLIKNPMPQQPPKGLELNYLIDDDCSDF</sequence>